<reference evidence="1" key="1">
    <citation type="journal article" date="2021" name="Proc. Natl. Acad. Sci. U.S.A.">
        <title>A Catalog of Tens of Thousands of Viruses from Human Metagenomes Reveals Hidden Associations with Chronic Diseases.</title>
        <authorList>
            <person name="Tisza M.J."/>
            <person name="Buck C.B."/>
        </authorList>
    </citation>
    <scope>NUCLEOTIDE SEQUENCE</scope>
    <source>
        <strain evidence="1">CtLAG1</strain>
    </source>
</reference>
<accession>A0A8S5MG32</accession>
<protein>
    <submittedName>
        <fullName evidence="1">Uncharacterized protein</fullName>
    </submittedName>
</protein>
<sequence>MIIVYQNTLRSSSILIKIFKVFLIQKVLSDKQKNRKPEPAVKTIRTIF</sequence>
<name>A0A8S5MG32_9CAUD</name>
<organism evidence="1">
    <name type="scientific">Siphoviridae sp. ctLAG1</name>
    <dbReference type="NCBI Taxonomy" id="2826248"/>
    <lineage>
        <taxon>Viruses</taxon>
        <taxon>Duplodnaviria</taxon>
        <taxon>Heunggongvirae</taxon>
        <taxon>Uroviricota</taxon>
        <taxon>Caudoviricetes</taxon>
    </lineage>
</organism>
<dbReference type="EMBL" id="BK014896">
    <property type="protein sequence ID" value="DAD81164.1"/>
    <property type="molecule type" value="Genomic_DNA"/>
</dbReference>
<evidence type="ECO:0000313" key="1">
    <source>
        <dbReference type="EMBL" id="DAD81164.1"/>
    </source>
</evidence>
<proteinExistence type="predicted"/>